<dbReference type="RefSeq" id="WP_307044627.1">
    <property type="nucleotide sequence ID" value="NZ_JAUSYY010000001.1"/>
</dbReference>
<dbReference type="Gene3D" id="3.20.20.30">
    <property type="entry name" value="Luciferase-like domain"/>
    <property type="match status" value="1"/>
</dbReference>
<dbReference type="InterPro" id="IPR019922">
    <property type="entry name" value="Lucif-like_OxRdatse_MSMEG_4141"/>
</dbReference>
<name>A0ABU0RDA4_9MICO</name>
<accession>A0ABU0RDA4</accession>
<dbReference type="NCBIfam" id="TIGR03620">
    <property type="entry name" value="F420_MSMEG_4141"/>
    <property type="match status" value="1"/>
</dbReference>
<gene>
    <name evidence="1" type="ORF">QFZ26_003603</name>
</gene>
<comment type="caution">
    <text evidence="1">The sequence shown here is derived from an EMBL/GenBank/DDBJ whole genome shotgun (WGS) entry which is preliminary data.</text>
</comment>
<dbReference type="InterPro" id="IPR036661">
    <property type="entry name" value="Luciferase-like_sf"/>
</dbReference>
<reference evidence="1 2" key="1">
    <citation type="submission" date="2023-07" db="EMBL/GenBank/DDBJ databases">
        <title>Comparative genomics of wheat-associated soil bacteria to identify genetic determinants of phenazine resistance.</title>
        <authorList>
            <person name="Mouncey N."/>
        </authorList>
    </citation>
    <scope>NUCLEOTIDE SEQUENCE [LARGE SCALE GENOMIC DNA]</scope>
    <source>
        <strain evidence="1 2">V3I3</strain>
    </source>
</reference>
<evidence type="ECO:0000313" key="2">
    <source>
        <dbReference type="Proteomes" id="UP001239083"/>
    </source>
</evidence>
<dbReference type="EMBL" id="JAUSYY010000001">
    <property type="protein sequence ID" value="MDQ0896048.1"/>
    <property type="molecule type" value="Genomic_DNA"/>
</dbReference>
<proteinExistence type="predicted"/>
<keyword evidence="2" id="KW-1185">Reference proteome</keyword>
<evidence type="ECO:0000313" key="1">
    <source>
        <dbReference type="EMBL" id="MDQ0896048.1"/>
    </source>
</evidence>
<dbReference type="SUPFAM" id="SSF51679">
    <property type="entry name" value="Bacterial luciferase-like"/>
    <property type="match status" value="1"/>
</dbReference>
<sequence>MQNDMASVAPVGRLGIWSLELRGADKARIHDAAAALDSQGWSALWIAGANGPGLWPDAEGLLSAAPHTSVAFGVMSIWSPDARIAIAEHPRLVATYGKRLILGLGVSTPQTAAAVGAEFGSPLTAMNRYLDELDAAKPALNGDRILGALGPRMVALARNRAAGIHPFLVTPESSNANRAILGPDALIAPHQAVVLETNPVKARAIARRGIGMFIGLPSYQANLRRLGFGDDDLVPGGSDRLIDATVAWGSLDDIHRRIRDHWGAGADHVALHVLSAHGRLPTAEWQELSALIPS</sequence>
<protein>
    <submittedName>
        <fullName evidence="1">F420-dependent oxidoreductase</fullName>
    </submittedName>
</protein>
<organism evidence="1 2">
    <name type="scientific">Agromyces ramosus</name>
    <dbReference type="NCBI Taxonomy" id="33879"/>
    <lineage>
        <taxon>Bacteria</taxon>
        <taxon>Bacillati</taxon>
        <taxon>Actinomycetota</taxon>
        <taxon>Actinomycetes</taxon>
        <taxon>Micrococcales</taxon>
        <taxon>Microbacteriaceae</taxon>
        <taxon>Agromyces</taxon>
    </lineage>
</organism>
<dbReference type="Proteomes" id="UP001239083">
    <property type="component" value="Unassembled WGS sequence"/>
</dbReference>